<sequence>MQSLRKEDLKALSAAKLADAQLLFRHDRWSNAYYLAGYAVELAIKACLAGQFYADAIPDKKLVLDLHTHDLPKLVSLAGLQTELKNRQDQDNEFAQNWGLTAEWKPDSRYETNDKSSADYLIQAVGNDAHGVLPWIQIFW</sequence>
<dbReference type="Proteomes" id="UP001267638">
    <property type="component" value="Unassembled WGS sequence"/>
</dbReference>
<evidence type="ECO:0000313" key="2">
    <source>
        <dbReference type="Proteomes" id="UP001267638"/>
    </source>
</evidence>
<protein>
    <submittedName>
        <fullName evidence="1">HEPN domain-containing protein</fullName>
    </submittedName>
</protein>
<proteinExistence type="predicted"/>
<evidence type="ECO:0000313" key="1">
    <source>
        <dbReference type="EMBL" id="MDR7156517.1"/>
    </source>
</evidence>
<dbReference type="RefSeq" id="WP_310226891.1">
    <property type="nucleotide sequence ID" value="NZ_JAVDWV010000017.1"/>
</dbReference>
<comment type="caution">
    <text evidence="1">The sequence shown here is derived from an EMBL/GenBank/DDBJ whole genome shotgun (WGS) entry which is preliminary data.</text>
</comment>
<reference evidence="1 2" key="1">
    <citation type="submission" date="2023-07" db="EMBL/GenBank/DDBJ databases">
        <title>Sorghum-associated microbial communities from plants grown in Nebraska, USA.</title>
        <authorList>
            <person name="Schachtman D."/>
        </authorList>
    </citation>
    <scope>NUCLEOTIDE SEQUENCE [LARGE SCALE GENOMIC DNA]</scope>
    <source>
        <strain evidence="1 2">4256</strain>
    </source>
</reference>
<keyword evidence="2" id="KW-1185">Reference proteome</keyword>
<name>A0ABU1X5U3_SPHXE</name>
<gene>
    <name evidence="1" type="ORF">J2W40_003361</name>
</gene>
<organism evidence="1 2">
    <name type="scientific">Sphingobium xenophagum</name>
    <dbReference type="NCBI Taxonomy" id="121428"/>
    <lineage>
        <taxon>Bacteria</taxon>
        <taxon>Pseudomonadati</taxon>
        <taxon>Pseudomonadota</taxon>
        <taxon>Alphaproteobacteria</taxon>
        <taxon>Sphingomonadales</taxon>
        <taxon>Sphingomonadaceae</taxon>
        <taxon>Sphingobium</taxon>
    </lineage>
</organism>
<dbReference type="EMBL" id="JAVDWV010000017">
    <property type="protein sequence ID" value="MDR7156517.1"/>
    <property type="molecule type" value="Genomic_DNA"/>
</dbReference>
<dbReference type="Gene3D" id="1.20.120.330">
    <property type="entry name" value="Nucleotidyltransferases domain 2"/>
    <property type="match status" value="1"/>
</dbReference>
<accession>A0ABU1X5U3</accession>